<keyword evidence="2" id="KW-1133">Transmembrane helix</keyword>
<keyword evidence="2" id="KW-0812">Transmembrane</keyword>
<dbReference type="Proteomes" id="UP000765509">
    <property type="component" value="Unassembled WGS sequence"/>
</dbReference>
<keyword evidence="2" id="KW-0472">Membrane</keyword>
<evidence type="ECO:0000313" key="4">
    <source>
        <dbReference type="Proteomes" id="UP000765509"/>
    </source>
</evidence>
<evidence type="ECO:0000256" key="2">
    <source>
        <dbReference type="SAM" id="Phobius"/>
    </source>
</evidence>
<dbReference type="AlphaFoldDB" id="A0A9Q3ED63"/>
<comment type="caution">
    <text evidence="3">The sequence shown here is derived from an EMBL/GenBank/DDBJ whole genome shotgun (WGS) entry which is preliminary data.</text>
</comment>
<evidence type="ECO:0000256" key="1">
    <source>
        <dbReference type="SAM" id="MobiDB-lite"/>
    </source>
</evidence>
<sequence>MRCGSMETRLADISTENQPLTKRPPLADRDIDCLTSLVLLILKALNSFIFLLCGWLFLSTQSALFQPYCLSDTFIAFDVFSGEAISITLPTTVTSVRPS</sequence>
<protein>
    <submittedName>
        <fullName evidence="3">Uncharacterized protein</fullName>
    </submittedName>
</protein>
<name>A0A9Q3ED63_9BASI</name>
<accession>A0A9Q3ED63</accession>
<reference evidence="3" key="1">
    <citation type="submission" date="2021-03" db="EMBL/GenBank/DDBJ databases">
        <title>Draft genome sequence of rust myrtle Austropuccinia psidii MF-1, a brazilian biotype.</title>
        <authorList>
            <person name="Quecine M.C."/>
            <person name="Pachon D.M.R."/>
            <person name="Bonatelli M.L."/>
            <person name="Correr F.H."/>
            <person name="Franceschini L.M."/>
            <person name="Leite T.F."/>
            <person name="Margarido G.R.A."/>
            <person name="Almeida C.A."/>
            <person name="Ferrarezi J.A."/>
            <person name="Labate C.A."/>
        </authorList>
    </citation>
    <scope>NUCLEOTIDE SEQUENCE</scope>
    <source>
        <strain evidence="3">MF-1</strain>
    </source>
</reference>
<feature type="region of interest" description="Disordered" evidence="1">
    <location>
        <begin position="1"/>
        <end position="21"/>
    </location>
</feature>
<evidence type="ECO:0000313" key="3">
    <source>
        <dbReference type="EMBL" id="MBW0516763.1"/>
    </source>
</evidence>
<proteinExistence type="predicted"/>
<dbReference type="EMBL" id="AVOT02025471">
    <property type="protein sequence ID" value="MBW0516763.1"/>
    <property type="molecule type" value="Genomic_DNA"/>
</dbReference>
<gene>
    <name evidence="3" type="ORF">O181_056478</name>
</gene>
<organism evidence="3 4">
    <name type="scientific">Austropuccinia psidii MF-1</name>
    <dbReference type="NCBI Taxonomy" id="1389203"/>
    <lineage>
        <taxon>Eukaryota</taxon>
        <taxon>Fungi</taxon>
        <taxon>Dikarya</taxon>
        <taxon>Basidiomycota</taxon>
        <taxon>Pucciniomycotina</taxon>
        <taxon>Pucciniomycetes</taxon>
        <taxon>Pucciniales</taxon>
        <taxon>Sphaerophragmiaceae</taxon>
        <taxon>Austropuccinia</taxon>
    </lineage>
</organism>
<feature type="transmembrane region" description="Helical" evidence="2">
    <location>
        <begin position="34"/>
        <end position="58"/>
    </location>
</feature>
<keyword evidence="4" id="KW-1185">Reference proteome</keyword>